<evidence type="ECO:0000313" key="2">
    <source>
        <dbReference type="Proteomes" id="UP000828390"/>
    </source>
</evidence>
<reference evidence="1" key="2">
    <citation type="submission" date="2020-11" db="EMBL/GenBank/DDBJ databases">
        <authorList>
            <person name="McCartney M.A."/>
            <person name="Auch B."/>
            <person name="Kono T."/>
            <person name="Mallez S."/>
            <person name="Becker A."/>
            <person name="Gohl D.M."/>
            <person name="Silverstein K.A.T."/>
            <person name="Koren S."/>
            <person name="Bechman K.B."/>
            <person name="Herman A."/>
            <person name="Abrahante J.E."/>
            <person name="Garbe J."/>
        </authorList>
    </citation>
    <scope>NUCLEOTIDE SEQUENCE</scope>
    <source>
        <strain evidence="1">Duluth1</strain>
        <tissue evidence="1">Whole animal</tissue>
    </source>
</reference>
<keyword evidence="2" id="KW-1185">Reference proteome</keyword>
<dbReference type="Proteomes" id="UP000828390">
    <property type="component" value="Unassembled WGS sequence"/>
</dbReference>
<proteinExistence type="predicted"/>
<reference evidence="1" key="1">
    <citation type="journal article" date="2019" name="bioRxiv">
        <title>The Genome of the Zebra Mussel, Dreissena polymorpha: A Resource for Invasive Species Research.</title>
        <authorList>
            <person name="McCartney M.A."/>
            <person name="Auch B."/>
            <person name="Kono T."/>
            <person name="Mallez S."/>
            <person name="Zhang Y."/>
            <person name="Obille A."/>
            <person name="Becker A."/>
            <person name="Abrahante J.E."/>
            <person name="Garbe J."/>
            <person name="Badalamenti J.P."/>
            <person name="Herman A."/>
            <person name="Mangelson H."/>
            <person name="Liachko I."/>
            <person name="Sullivan S."/>
            <person name="Sone E.D."/>
            <person name="Koren S."/>
            <person name="Silverstein K.A.T."/>
            <person name="Beckman K.B."/>
            <person name="Gohl D.M."/>
        </authorList>
    </citation>
    <scope>NUCLEOTIDE SEQUENCE</scope>
    <source>
        <strain evidence="1">Duluth1</strain>
        <tissue evidence="1">Whole animal</tissue>
    </source>
</reference>
<accession>A0A9D4EAL6</accession>
<dbReference type="AlphaFoldDB" id="A0A9D4EAL6"/>
<organism evidence="1 2">
    <name type="scientific">Dreissena polymorpha</name>
    <name type="common">Zebra mussel</name>
    <name type="synonym">Mytilus polymorpha</name>
    <dbReference type="NCBI Taxonomy" id="45954"/>
    <lineage>
        <taxon>Eukaryota</taxon>
        <taxon>Metazoa</taxon>
        <taxon>Spiralia</taxon>
        <taxon>Lophotrochozoa</taxon>
        <taxon>Mollusca</taxon>
        <taxon>Bivalvia</taxon>
        <taxon>Autobranchia</taxon>
        <taxon>Heteroconchia</taxon>
        <taxon>Euheterodonta</taxon>
        <taxon>Imparidentia</taxon>
        <taxon>Neoheterodontei</taxon>
        <taxon>Myida</taxon>
        <taxon>Dreissenoidea</taxon>
        <taxon>Dreissenidae</taxon>
        <taxon>Dreissena</taxon>
    </lineage>
</organism>
<evidence type="ECO:0000313" key="1">
    <source>
        <dbReference type="EMBL" id="KAH3775271.1"/>
    </source>
</evidence>
<name>A0A9D4EAL6_DREPO</name>
<sequence length="173" mass="20178">MFKYDKTISHLEPTTIVICPESRRLEEADRHNGQKTDRPTDRLAHPDRQKVYLQYTESTWCLIVRDMIPSAFLVAVVFLSCSYVVRCNVPSTFTSIEFFFGNNNYCGNNKYYDTYSTNWRRKTKKTQYKPTGVCFKRKLYNGKCNKDPENGAGHVRVTELFSVMVTTVLLFLI</sequence>
<comment type="caution">
    <text evidence="1">The sequence shown here is derived from an EMBL/GenBank/DDBJ whole genome shotgun (WGS) entry which is preliminary data.</text>
</comment>
<protein>
    <submittedName>
        <fullName evidence="1">Uncharacterized protein</fullName>
    </submittedName>
</protein>
<dbReference type="EMBL" id="JAIWYP010000009">
    <property type="protein sequence ID" value="KAH3775271.1"/>
    <property type="molecule type" value="Genomic_DNA"/>
</dbReference>
<gene>
    <name evidence="1" type="ORF">DPMN_176672</name>
</gene>